<dbReference type="RefSeq" id="WP_236865527.1">
    <property type="nucleotide sequence ID" value="NZ_AP025225.1"/>
</dbReference>
<sequence length="566" mass="63091">MDTFDNKSFPLSSRAWRATALAVLFFASGFANAAEKAGSPSNKKSAAAHVAELSAPQNLEQPRKANEVASIKTLSDALCSAYEKNASILAARAEVNASAEEVAKALSEWRPEIDMIARQSNSSSRHKKLQTLPGIERRAPETGIHDESSLGLELRQNIYSGGGTSARIDYAINKFVSYCYVLIEKEQELFVKVIDAFLNVIIAQEFLAADKRNEEHLNKLLEQTRVKFEVGDQTISDLKAAEAKVLDARMRISSDIAEIDSTTAHLKDITGNSSLAYNLETPKPFEYKVDSLEKFVAQASRSFPELIALMFNEKAALASVANATSQFLPKVDLSAGLRRNKSFAQENHGRVNGIDRREYHNDGSVGVTLSVPIYKQGLTNAAHREATQQLHKARLERAQKVRDVAHLCAKNLSHYEAAVRNVDIAKASLDANKVSLDQAEKQYEFGERGFAETVQYQTYWIDSLKQLIKATSDLVRASYNLPYMVGKLRPKTLALKISEYNPYVYYDKNHASWFDLGSDEYFGEKIAKFNTEFDDFERHSAKNIARTTQQPENKSVKPNSSNKPSK</sequence>
<dbReference type="InterPro" id="IPR051906">
    <property type="entry name" value="TolC-like"/>
</dbReference>
<evidence type="ECO:0000256" key="2">
    <source>
        <dbReference type="ARBA" id="ARBA00007613"/>
    </source>
</evidence>
<evidence type="ECO:0000313" key="10">
    <source>
        <dbReference type="EMBL" id="BDB96104.1"/>
    </source>
</evidence>
<keyword evidence="11" id="KW-1185">Reference proteome</keyword>
<evidence type="ECO:0000256" key="1">
    <source>
        <dbReference type="ARBA" id="ARBA00004442"/>
    </source>
</evidence>
<feature type="region of interest" description="Disordered" evidence="8">
    <location>
        <begin position="540"/>
        <end position="566"/>
    </location>
</feature>
<evidence type="ECO:0000256" key="7">
    <source>
        <dbReference type="ARBA" id="ARBA00023237"/>
    </source>
</evidence>
<dbReference type="Proteomes" id="UP001320209">
    <property type="component" value="Chromosome"/>
</dbReference>
<keyword evidence="9" id="KW-0732">Signal</keyword>
<dbReference type="EMBL" id="AP025225">
    <property type="protein sequence ID" value="BDB96104.1"/>
    <property type="molecule type" value="Genomic_DNA"/>
</dbReference>
<comment type="similarity">
    <text evidence="2">Belongs to the outer membrane factor (OMF) (TC 1.B.17) family.</text>
</comment>
<proteinExistence type="inferred from homology"/>
<evidence type="ECO:0000256" key="3">
    <source>
        <dbReference type="ARBA" id="ARBA00022448"/>
    </source>
</evidence>
<dbReference type="Pfam" id="PF02321">
    <property type="entry name" value="OEP"/>
    <property type="match status" value="2"/>
</dbReference>
<dbReference type="InterPro" id="IPR003423">
    <property type="entry name" value="OMP_efflux"/>
</dbReference>
<feature type="compositionally biased region" description="Low complexity" evidence="8">
    <location>
        <begin position="551"/>
        <end position="566"/>
    </location>
</feature>
<name>A0ABM7V8J8_9PROT</name>
<dbReference type="PANTHER" id="PTHR30026:SF20">
    <property type="entry name" value="OUTER MEMBRANE PROTEIN TOLC"/>
    <property type="match status" value="1"/>
</dbReference>
<reference evidence="10" key="1">
    <citation type="submission" date="2021-10" db="EMBL/GenBank/DDBJ databases">
        <title>Genome Sequence of The Candidatus Hydrogeosomobacter endosymbioticus, an Intracellular Bacterial Symbiont of the Anaerobic Ciliate GW7.</title>
        <authorList>
            <person name="Shiohama Y."/>
            <person name="Shinzato N."/>
        </authorList>
    </citation>
    <scope>NUCLEOTIDE SEQUENCE [LARGE SCALE GENOMIC DNA]</scope>
    <source>
        <strain evidence="10">200920</strain>
    </source>
</reference>
<keyword evidence="4" id="KW-1134">Transmembrane beta strand</keyword>
<evidence type="ECO:0000256" key="4">
    <source>
        <dbReference type="ARBA" id="ARBA00022452"/>
    </source>
</evidence>
<protein>
    <submittedName>
        <fullName evidence="10">Type I secretion protein TolC</fullName>
    </submittedName>
</protein>
<gene>
    <name evidence="10" type="ORF">HYD_2370</name>
</gene>
<feature type="signal peptide" evidence="9">
    <location>
        <begin position="1"/>
        <end position="33"/>
    </location>
</feature>
<evidence type="ECO:0000256" key="9">
    <source>
        <dbReference type="SAM" id="SignalP"/>
    </source>
</evidence>
<keyword evidence="6" id="KW-0472">Membrane</keyword>
<evidence type="ECO:0000256" key="8">
    <source>
        <dbReference type="SAM" id="MobiDB-lite"/>
    </source>
</evidence>
<keyword evidence="5" id="KW-0812">Transmembrane</keyword>
<organism evidence="10 11">
    <name type="scientific">Candidatus Hydrogenosomobacter endosymbioticus</name>
    <dbReference type="NCBI Taxonomy" id="2558174"/>
    <lineage>
        <taxon>Bacteria</taxon>
        <taxon>Pseudomonadati</taxon>
        <taxon>Pseudomonadota</taxon>
        <taxon>Alphaproteobacteria</taxon>
        <taxon>Holosporales</taxon>
        <taxon>Holosporaceae</taxon>
        <taxon>Candidatus Hydrogenosomobacter</taxon>
    </lineage>
</organism>
<evidence type="ECO:0000256" key="6">
    <source>
        <dbReference type="ARBA" id="ARBA00023136"/>
    </source>
</evidence>
<evidence type="ECO:0000313" key="11">
    <source>
        <dbReference type="Proteomes" id="UP001320209"/>
    </source>
</evidence>
<dbReference type="Gene3D" id="1.20.1600.10">
    <property type="entry name" value="Outer membrane efflux proteins (OEP)"/>
    <property type="match status" value="1"/>
</dbReference>
<accession>A0ABM7V8J8</accession>
<keyword evidence="3" id="KW-0813">Transport</keyword>
<dbReference type="SUPFAM" id="SSF56954">
    <property type="entry name" value="Outer membrane efflux proteins (OEP)"/>
    <property type="match status" value="1"/>
</dbReference>
<feature type="chain" id="PRO_5047317652" evidence="9">
    <location>
        <begin position="34"/>
        <end position="566"/>
    </location>
</feature>
<evidence type="ECO:0000256" key="5">
    <source>
        <dbReference type="ARBA" id="ARBA00022692"/>
    </source>
</evidence>
<keyword evidence="7" id="KW-0998">Cell outer membrane</keyword>
<comment type="subcellular location">
    <subcellularLocation>
        <location evidence="1">Cell outer membrane</location>
    </subcellularLocation>
</comment>
<dbReference type="PANTHER" id="PTHR30026">
    <property type="entry name" value="OUTER MEMBRANE PROTEIN TOLC"/>
    <property type="match status" value="1"/>
</dbReference>